<dbReference type="EMBL" id="MT144202">
    <property type="protein sequence ID" value="QJA50542.1"/>
    <property type="molecule type" value="Genomic_DNA"/>
</dbReference>
<dbReference type="AlphaFoldDB" id="A0A6H1ZSV8"/>
<accession>A0A6H1ZSV8</accession>
<organism evidence="1">
    <name type="scientific">viral metagenome</name>
    <dbReference type="NCBI Taxonomy" id="1070528"/>
    <lineage>
        <taxon>unclassified sequences</taxon>
        <taxon>metagenomes</taxon>
        <taxon>organismal metagenomes</taxon>
    </lineage>
</organism>
<dbReference type="EMBL" id="MT144817">
    <property type="protein sequence ID" value="QJH99918.1"/>
    <property type="molecule type" value="Genomic_DNA"/>
</dbReference>
<name>A0A6H1ZSV8_9ZZZZ</name>
<evidence type="ECO:0000313" key="1">
    <source>
        <dbReference type="EMBL" id="QJA50542.1"/>
    </source>
</evidence>
<sequence length="110" mass="12920">MDKITIAYTGYSIEDFRYNPCTYTIILPESLGPKTSFFGLLSSKKHFTRLDLYSVLHELGHAAHKHEDFSNDTVILQQEIEAWEYAFSCIKEEYKKECREIAKYYIEGYS</sequence>
<proteinExistence type="predicted"/>
<protein>
    <recommendedName>
        <fullName evidence="3">IrrE N-terminal-like domain-containing protein</fullName>
    </recommendedName>
</protein>
<gene>
    <name evidence="1" type="ORF">TM448A01816_0004</name>
    <name evidence="2" type="ORF">TM448B01735_0005</name>
</gene>
<reference evidence="1" key="1">
    <citation type="submission" date="2020-03" db="EMBL/GenBank/DDBJ databases">
        <title>The deep terrestrial virosphere.</title>
        <authorList>
            <person name="Holmfeldt K."/>
            <person name="Nilsson E."/>
            <person name="Simone D."/>
            <person name="Lopez-Fernandez M."/>
            <person name="Wu X."/>
            <person name="de Brujin I."/>
            <person name="Lundin D."/>
            <person name="Andersson A."/>
            <person name="Bertilsson S."/>
            <person name="Dopson M."/>
        </authorList>
    </citation>
    <scope>NUCLEOTIDE SEQUENCE</scope>
    <source>
        <strain evidence="1">TM448A01816</strain>
        <strain evidence="2">TM448B01735</strain>
    </source>
</reference>
<evidence type="ECO:0008006" key="3">
    <source>
        <dbReference type="Google" id="ProtNLM"/>
    </source>
</evidence>
<evidence type="ECO:0000313" key="2">
    <source>
        <dbReference type="EMBL" id="QJH99918.1"/>
    </source>
</evidence>